<keyword evidence="2" id="KW-1185">Reference proteome</keyword>
<dbReference type="EMBL" id="ML977231">
    <property type="protein sequence ID" value="KAF1980660.1"/>
    <property type="molecule type" value="Genomic_DNA"/>
</dbReference>
<sequence>MLSIKPSTRSWMEPGNFNSSLSAMIWVVQLLVFYDSAVKEQQGCGETLKLVKAYCDQYLQQTVETPMGEILRWRLLLFKVSGATVGTHEASWDESEEVLTYGDTELRMDHIPSLLASEYRGCCQLLYDDLMLGLTSLRRMSPRFLKDGVNVDTVSWNFVQHRDNATILDGTERALIKAIERSEQLCRIFLVENSQSPGGLAWRESAMASYEATVQEFLKRLSVLIHISGGQPVRESE</sequence>
<organism evidence="1 2">
    <name type="scientific">Aulographum hederae CBS 113979</name>
    <dbReference type="NCBI Taxonomy" id="1176131"/>
    <lineage>
        <taxon>Eukaryota</taxon>
        <taxon>Fungi</taxon>
        <taxon>Dikarya</taxon>
        <taxon>Ascomycota</taxon>
        <taxon>Pezizomycotina</taxon>
        <taxon>Dothideomycetes</taxon>
        <taxon>Pleosporomycetidae</taxon>
        <taxon>Aulographales</taxon>
        <taxon>Aulographaceae</taxon>
    </lineage>
</organism>
<feature type="non-terminal residue" evidence="1">
    <location>
        <position position="237"/>
    </location>
</feature>
<evidence type="ECO:0000313" key="2">
    <source>
        <dbReference type="Proteomes" id="UP000800041"/>
    </source>
</evidence>
<dbReference type="OrthoDB" id="3814018at2759"/>
<evidence type="ECO:0000313" key="1">
    <source>
        <dbReference type="EMBL" id="KAF1980660.1"/>
    </source>
</evidence>
<gene>
    <name evidence="1" type="ORF">K402DRAFT_343935</name>
</gene>
<accession>A0A6G1GIK2</accession>
<name>A0A6G1GIK2_9PEZI</name>
<dbReference type="AlphaFoldDB" id="A0A6G1GIK2"/>
<dbReference type="Proteomes" id="UP000800041">
    <property type="component" value="Unassembled WGS sequence"/>
</dbReference>
<reference evidence="1" key="1">
    <citation type="journal article" date="2020" name="Stud. Mycol.">
        <title>101 Dothideomycetes genomes: a test case for predicting lifestyles and emergence of pathogens.</title>
        <authorList>
            <person name="Haridas S."/>
            <person name="Albert R."/>
            <person name="Binder M."/>
            <person name="Bloem J."/>
            <person name="Labutti K."/>
            <person name="Salamov A."/>
            <person name="Andreopoulos B."/>
            <person name="Baker S."/>
            <person name="Barry K."/>
            <person name="Bills G."/>
            <person name="Bluhm B."/>
            <person name="Cannon C."/>
            <person name="Castanera R."/>
            <person name="Culley D."/>
            <person name="Daum C."/>
            <person name="Ezra D."/>
            <person name="Gonzalez J."/>
            <person name="Henrissat B."/>
            <person name="Kuo A."/>
            <person name="Liang C."/>
            <person name="Lipzen A."/>
            <person name="Lutzoni F."/>
            <person name="Magnuson J."/>
            <person name="Mondo S."/>
            <person name="Nolan M."/>
            <person name="Ohm R."/>
            <person name="Pangilinan J."/>
            <person name="Park H.-J."/>
            <person name="Ramirez L."/>
            <person name="Alfaro M."/>
            <person name="Sun H."/>
            <person name="Tritt A."/>
            <person name="Yoshinaga Y."/>
            <person name="Zwiers L.-H."/>
            <person name="Turgeon B."/>
            <person name="Goodwin S."/>
            <person name="Spatafora J."/>
            <person name="Crous P."/>
            <person name="Grigoriev I."/>
        </authorList>
    </citation>
    <scope>NUCLEOTIDE SEQUENCE</scope>
    <source>
        <strain evidence="1">CBS 113979</strain>
    </source>
</reference>
<protein>
    <submittedName>
        <fullName evidence="1">Uncharacterized protein</fullName>
    </submittedName>
</protein>
<proteinExistence type="predicted"/>